<keyword evidence="2" id="KW-1185">Reference proteome</keyword>
<accession>A0A238V158</accession>
<reference evidence="1 2" key="1">
    <citation type="submission" date="2017-06" db="EMBL/GenBank/DDBJ databases">
        <authorList>
            <person name="Kim H.J."/>
            <person name="Triplett B.A."/>
        </authorList>
    </citation>
    <scope>NUCLEOTIDE SEQUENCE [LARGE SCALE GENOMIC DNA]</scope>
    <source>
        <strain evidence="1 2">DSM 29052</strain>
    </source>
</reference>
<evidence type="ECO:0000313" key="1">
    <source>
        <dbReference type="EMBL" id="SNR28006.1"/>
    </source>
</evidence>
<gene>
    <name evidence="1" type="ORF">SAMN06265370_101460</name>
</gene>
<dbReference type="InterPro" id="IPR046149">
    <property type="entry name" value="DUF6151"/>
</dbReference>
<proteinExistence type="predicted"/>
<sequence length="196" mass="20631">MQTDLDFSCACGALRGVLHHAVPGEVCHLICYCRDCRAFAHHMGVADQLEPGGGSPLIQVLPARIEITAGAEHIACKRLTEKGLHRWYADCCGTPLANTVGTSKVPLAGMWRPLFADVGPLGPVGTYGFTKMALPGTAAPKKDKGLAAMLGGLLRRSAAAYLAGTARQSPFFDAEGRPVAEPKVLSTEERAAAYSA</sequence>
<organism evidence="1 2">
    <name type="scientific">Puniceibacterium sediminis</name>
    <dbReference type="NCBI Taxonomy" id="1608407"/>
    <lineage>
        <taxon>Bacteria</taxon>
        <taxon>Pseudomonadati</taxon>
        <taxon>Pseudomonadota</taxon>
        <taxon>Alphaproteobacteria</taxon>
        <taxon>Rhodobacterales</taxon>
        <taxon>Paracoccaceae</taxon>
        <taxon>Puniceibacterium</taxon>
    </lineage>
</organism>
<protein>
    <recommendedName>
        <fullName evidence="3">CENP-V/GFA domain-containing protein</fullName>
    </recommendedName>
</protein>
<dbReference type="Gene3D" id="3.90.1590.10">
    <property type="entry name" value="glutathione-dependent formaldehyde- activating enzyme (gfa)"/>
    <property type="match status" value="1"/>
</dbReference>
<dbReference type="AlphaFoldDB" id="A0A238V158"/>
<name>A0A238V158_9RHOB</name>
<dbReference type="Proteomes" id="UP000198417">
    <property type="component" value="Unassembled WGS sequence"/>
</dbReference>
<evidence type="ECO:0008006" key="3">
    <source>
        <dbReference type="Google" id="ProtNLM"/>
    </source>
</evidence>
<dbReference type="Pfam" id="PF19648">
    <property type="entry name" value="DUF6151"/>
    <property type="match status" value="1"/>
</dbReference>
<dbReference type="RefSeq" id="WP_089268879.1">
    <property type="nucleotide sequence ID" value="NZ_FZNN01000001.1"/>
</dbReference>
<evidence type="ECO:0000313" key="2">
    <source>
        <dbReference type="Proteomes" id="UP000198417"/>
    </source>
</evidence>
<dbReference type="OrthoDB" id="5500342at2"/>
<dbReference type="EMBL" id="FZNN01000001">
    <property type="protein sequence ID" value="SNR28006.1"/>
    <property type="molecule type" value="Genomic_DNA"/>
</dbReference>